<evidence type="ECO:0000256" key="2">
    <source>
        <dbReference type="ARBA" id="ARBA00022448"/>
    </source>
</evidence>
<comment type="similarity">
    <text evidence="8 9">Belongs to the TonB-dependent receptor family.</text>
</comment>
<evidence type="ECO:0000256" key="7">
    <source>
        <dbReference type="ARBA" id="ARBA00023237"/>
    </source>
</evidence>
<dbReference type="Pfam" id="PF07715">
    <property type="entry name" value="Plug"/>
    <property type="match status" value="1"/>
</dbReference>
<evidence type="ECO:0000256" key="5">
    <source>
        <dbReference type="ARBA" id="ARBA00023077"/>
    </source>
</evidence>
<sequence>MKKILLCVILCGGSIGWAVPGFSQSLLHLYGDIQWEEKQVKGPVCLEIFGLAGNQSVQVQTNEKGTGYALTVKRPDYTFLSLMFRRCGQPDKVAYVNVQLTESDSVRCDLSFRPQEYMLGEVQVKGSASRKEQGQRFMRDVEEAMIFAGKKSNVTLTENMLFNKAANNTRQLFRNVPGITIQEGSEGGLQLNIGTRGLNPNRSSNFNMRQNGYDISADPLGYPESYYTPNANDIKEVQVFRGASALQYGSQFGGMVNFKLSEPPADKKVEVRQHVSYGSYGFLSSYTRLSGTLGKFAYYLSGTVKKGNGCRPNADFKGYSVLGQFFYRPSTYELYKLDVLKYHYLEHQPGGLTDKMFAENPYQSNRERNWFMVDWNILSFKYRKTFEESGDEVNFHAVGLYARRFTVGYHTKRVGSPDPQNVDRDLQRGIFVNWSLEARYLKRFHLPFSEVKSSWVVGMKYYQGRNTGEQAPGSRGKGPDFTPVERTTDLSDMNGRVGLHSFYRYPNLNLACFSEASLRLGEKWTLVPGLRFEIIRTGILGELSHYRVAYTDGTPQLQNDVLKDRVHKNRTILLAGIAASCKLPRAEFYANATRNYRAITFNDMRTVSPGLAVNPDLKDESGYSSDVGVRSRGKSLLSYDVSAFFLYYGNRIGEYYRENPEMKGTYHRYRDNVGNGISYGMEGTCSVDLSSFARVIHEDLKPEVYASVAVTGSRYLGQSRKQIEFVPLYNLKGGLNVSFRRFSAAVQVSGTSFQYTDASNEPMDPNDGVYGIYGAIPGFCVVDASVSYQATRYAGLVLSLQNIGNEIYMTRRATGYPGPGIIPSAPFNMMLTLELHF</sequence>
<dbReference type="Pfam" id="PF00593">
    <property type="entry name" value="TonB_dep_Rec_b-barrel"/>
    <property type="match status" value="1"/>
</dbReference>
<dbReference type="Gene3D" id="2.40.170.20">
    <property type="entry name" value="TonB-dependent receptor, beta-barrel domain"/>
    <property type="match status" value="1"/>
</dbReference>
<keyword evidence="13" id="KW-1185">Reference proteome</keyword>
<evidence type="ECO:0000256" key="1">
    <source>
        <dbReference type="ARBA" id="ARBA00004571"/>
    </source>
</evidence>
<comment type="caution">
    <text evidence="12">The sequence shown here is derived from an EMBL/GenBank/DDBJ whole genome shotgun (WGS) entry which is preliminary data.</text>
</comment>
<dbReference type="InterPro" id="IPR037066">
    <property type="entry name" value="Plug_dom_sf"/>
</dbReference>
<keyword evidence="5 9" id="KW-0798">TonB box</keyword>
<dbReference type="RefSeq" id="WP_204475897.1">
    <property type="nucleotide sequence ID" value="NZ_JACJJW010000020.1"/>
</dbReference>
<keyword evidence="4 8" id="KW-0812">Transmembrane</keyword>
<dbReference type="Gene3D" id="2.170.130.10">
    <property type="entry name" value="TonB-dependent receptor, plug domain"/>
    <property type="match status" value="1"/>
</dbReference>
<feature type="domain" description="TonB-dependent receptor plug" evidence="11">
    <location>
        <begin position="155"/>
        <end position="252"/>
    </location>
</feature>
<dbReference type="PANTHER" id="PTHR30442:SF0">
    <property type="entry name" value="FE(3+) DICITRATE TRANSPORT PROTEIN FECA"/>
    <property type="match status" value="1"/>
</dbReference>
<dbReference type="InterPro" id="IPR039426">
    <property type="entry name" value="TonB-dep_rcpt-like"/>
</dbReference>
<evidence type="ECO:0000259" key="11">
    <source>
        <dbReference type="Pfam" id="PF07715"/>
    </source>
</evidence>
<protein>
    <submittedName>
        <fullName evidence="12">TonB-dependent receptor plug domain-containing protein</fullName>
    </submittedName>
</protein>
<dbReference type="InterPro" id="IPR012910">
    <property type="entry name" value="Plug_dom"/>
</dbReference>
<evidence type="ECO:0000313" key="12">
    <source>
        <dbReference type="EMBL" id="MBM6758722.1"/>
    </source>
</evidence>
<reference evidence="12 13" key="1">
    <citation type="journal article" date="2021" name="Sci. Rep.">
        <title>The distribution of antibiotic resistance genes in chicken gut microbiota commensals.</title>
        <authorList>
            <person name="Juricova H."/>
            <person name="Matiasovicova J."/>
            <person name="Kubasova T."/>
            <person name="Cejkova D."/>
            <person name="Rychlik I."/>
        </authorList>
    </citation>
    <scope>NUCLEOTIDE SEQUENCE [LARGE SCALE GENOMIC DNA]</scope>
    <source>
        <strain evidence="12 13">An801</strain>
    </source>
</reference>
<evidence type="ECO:0000256" key="6">
    <source>
        <dbReference type="ARBA" id="ARBA00023136"/>
    </source>
</evidence>
<keyword evidence="12" id="KW-0675">Receptor</keyword>
<organism evidence="12 13">
    <name type="scientific">Bacteroides mediterraneensis</name>
    <dbReference type="NCBI Taxonomy" id="1841856"/>
    <lineage>
        <taxon>Bacteria</taxon>
        <taxon>Pseudomonadati</taxon>
        <taxon>Bacteroidota</taxon>
        <taxon>Bacteroidia</taxon>
        <taxon>Bacteroidales</taxon>
        <taxon>Bacteroidaceae</taxon>
        <taxon>Bacteroides</taxon>
    </lineage>
</organism>
<evidence type="ECO:0000256" key="8">
    <source>
        <dbReference type="PROSITE-ProRule" id="PRU01360"/>
    </source>
</evidence>
<dbReference type="PROSITE" id="PS52016">
    <property type="entry name" value="TONB_DEPENDENT_REC_3"/>
    <property type="match status" value="1"/>
</dbReference>
<dbReference type="InterPro" id="IPR036942">
    <property type="entry name" value="Beta-barrel_TonB_sf"/>
</dbReference>
<evidence type="ECO:0000313" key="13">
    <source>
        <dbReference type="Proteomes" id="UP000703295"/>
    </source>
</evidence>
<gene>
    <name evidence="12" type="ORF">H6A31_08540</name>
</gene>
<keyword evidence="6 8" id="KW-0472">Membrane</keyword>
<evidence type="ECO:0000256" key="9">
    <source>
        <dbReference type="RuleBase" id="RU003357"/>
    </source>
</evidence>
<accession>A0ABS2EVJ5</accession>
<name>A0ABS2EVJ5_9BACE</name>
<keyword evidence="3 8" id="KW-1134">Transmembrane beta strand</keyword>
<proteinExistence type="inferred from homology"/>
<dbReference type="SUPFAM" id="SSF56935">
    <property type="entry name" value="Porins"/>
    <property type="match status" value="1"/>
</dbReference>
<dbReference type="EMBL" id="JACJJW010000020">
    <property type="protein sequence ID" value="MBM6758722.1"/>
    <property type="molecule type" value="Genomic_DNA"/>
</dbReference>
<feature type="domain" description="TonB-dependent receptor-like beta-barrel" evidence="10">
    <location>
        <begin position="362"/>
        <end position="803"/>
    </location>
</feature>
<evidence type="ECO:0000256" key="3">
    <source>
        <dbReference type="ARBA" id="ARBA00022452"/>
    </source>
</evidence>
<comment type="subcellular location">
    <subcellularLocation>
        <location evidence="1 8">Cell outer membrane</location>
        <topology evidence="1 8">Multi-pass membrane protein</topology>
    </subcellularLocation>
</comment>
<dbReference type="Proteomes" id="UP000703295">
    <property type="component" value="Unassembled WGS sequence"/>
</dbReference>
<evidence type="ECO:0000256" key="4">
    <source>
        <dbReference type="ARBA" id="ARBA00022692"/>
    </source>
</evidence>
<keyword evidence="7 8" id="KW-0998">Cell outer membrane</keyword>
<dbReference type="PANTHER" id="PTHR30442">
    <property type="entry name" value="IRON III DICITRATE TRANSPORT PROTEIN FECA"/>
    <property type="match status" value="1"/>
</dbReference>
<evidence type="ECO:0000259" key="10">
    <source>
        <dbReference type="Pfam" id="PF00593"/>
    </source>
</evidence>
<dbReference type="InterPro" id="IPR000531">
    <property type="entry name" value="Beta-barrel_TonB"/>
</dbReference>
<keyword evidence="2 8" id="KW-0813">Transport</keyword>